<keyword evidence="4 12" id="KW-0963">Cytoplasm</keyword>
<dbReference type="PANTHER" id="PTHR11353">
    <property type="entry name" value="CHAPERONIN"/>
    <property type="match status" value="1"/>
</dbReference>
<evidence type="ECO:0000256" key="10">
    <source>
        <dbReference type="ARBA" id="ARBA00049360"/>
    </source>
</evidence>
<evidence type="ECO:0000256" key="6">
    <source>
        <dbReference type="ARBA" id="ARBA00022801"/>
    </source>
</evidence>
<dbReference type="SUPFAM" id="SSF54849">
    <property type="entry name" value="GroEL-intermediate domain like"/>
    <property type="match status" value="1"/>
</dbReference>
<organism evidence="13 15">
    <name type="scientific">Didymodactylos carnosus</name>
    <dbReference type="NCBI Taxonomy" id="1234261"/>
    <lineage>
        <taxon>Eukaryota</taxon>
        <taxon>Metazoa</taxon>
        <taxon>Spiralia</taxon>
        <taxon>Gnathifera</taxon>
        <taxon>Rotifera</taxon>
        <taxon>Eurotatoria</taxon>
        <taxon>Bdelloidea</taxon>
        <taxon>Philodinida</taxon>
        <taxon>Philodinidae</taxon>
        <taxon>Didymodactylos</taxon>
    </lineage>
</organism>
<dbReference type="SUPFAM" id="SSF48592">
    <property type="entry name" value="GroEL equatorial domain-like"/>
    <property type="match status" value="1"/>
</dbReference>
<dbReference type="FunFam" id="3.50.7.10:FF:000006">
    <property type="entry name" value="T-complex protein 1 subunit eta"/>
    <property type="match status" value="1"/>
</dbReference>
<dbReference type="GO" id="GO:0016887">
    <property type="term" value="F:ATP hydrolysis activity"/>
    <property type="evidence" value="ECO:0007669"/>
    <property type="project" value="InterPro"/>
</dbReference>
<dbReference type="AlphaFoldDB" id="A0A8S2DA53"/>
<dbReference type="PRINTS" id="PR00304">
    <property type="entry name" value="TCOMPLEXTCP1"/>
</dbReference>
<evidence type="ECO:0000256" key="12">
    <source>
        <dbReference type="RuleBase" id="RU365042"/>
    </source>
</evidence>
<keyword evidence="8 11" id="KW-0143">Chaperone</keyword>
<dbReference type="GO" id="GO:0051082">
    <property type="term" value="F:unfolded protein binding"/>
    <property type="evidence" value="ECO:0007669"/>
    <property type="project" value="InterPro"/>
</dbReference>
<dbReference type="InterPro" id="IPR027410">
    <property type="entry name" value="TCP-1-like_intermed_sf"/>
</dbReference>
<evidence type="ECO:0000256" key="8">
    <source>
        <dbReference type="ARBA" id="ARBA00023186"/>
    </source>
</evidence>
<comment type="function">
    <text evidence="12">Molecular chaperone; assists the folding of proteins upon ATP hydrolysis. Known to play a role, in vitro, in the folding of actin and tubulin.</text>
</comment>
<dbReference type="CDD" id="cd03340">
    <property type="entry name" value="TCP1_eta"/>
    <property type="match status" value="1"/>
</dbReference>
<evidence type="ECO:0000256" key="4">
    <source>
        <dbReference type="ARBA" id="ARBA00022490"/>
    </source>
</evidence>
<dbReference type="PROSITE" id="PS00751">
    <property type="entry name" value="TCP1_2"/>
    <property type="match status" value="1"/>
</dbReference>
<comment type="catalytic activity">
    <reaction evidence="10">
        <text>ATP + H2O = ADP + phosphate + H(+)</text>
        <dbReference type="Rhea" id="RHEA:13065"/>
        <dbReference type="ChEBI" id="CHEBI:15377"/>
        <dbReference type="ChEBI" id="CHEBI:15378"/>
        <dbReference type="ChEBI" id="CHEBI:30616"/>
        <dbReference type="ChEBI" id="CHEBI:43474"/>
        <dbReference type="ChEBI" id="CHEBI:456216"/>
    </reaction>
</comment>
<dbReference type="FunFam" id="1.10.560.10:FF:000017">
    <property type="entry name" value="T-complex protein 1 subunit eta"/>
    <property type="match status" value="1"/>
</dbReference>
<dbReference type="Gene3D" id="3.30.260.10">
    <property type="entry name" value="TCP-1-like chaperonin intermediate domain"/>
    <property type="match status" value="1"/>
</dbReference>
<gene>
    <name evidence="13" type="ORF">OVA965_LOCUS7130</name>
    <name evidence="14" type="ORF">TMI583_LOCUS7126</name>
</gene>
<dbReference type="PROSITE" id="PS00995">
    <property type="entry name" value="TCP1_3"/>
    <property type="match status" value="1"/>
</dbReference>
<keyword evidence="5 11" id="KW-0547">Nucleotide-binding</keyword>
<evidence type="ECO:0000256" key="7">
    <source>
        <dbReference type="ARBA" id="ARBA00022840"/>
    </source>
</evidence>
<dbReference type="GO" id="GO:0005832">
    <property type="term" value="C:chaperonin-containing T-complex"/>
    <property type="evidence" value="ECO:0007669"/>
    <property type="project" value="UniProtKB-ARBA"/>
</dbReference>
<comment type="similarity">
    <text evidence="2 11">Belongs to the TCP-1 chaperonin family.</text>
</comment>
<dbReference type="EMBL" id="CAJOBA010002231">
    <property type="protein sequence ID" value="CAF3636002.1"/>
    <property type="molecule type" value="Genomic_DNA"/>
</dbReference>
<sequence length="539" mass="58754">MQPMIIILKEGTDSSQGKSQVLSNISACQAVAEAVRTTLGPRGMDKLIVDNRGKATISNDGATILKLLEVVHPAARTLVDIAKSQDAEVGDGTTSVVLLTGEILKNCRQFIDDGMHPTVIIRALRKAAAIANQKVKEIAVSVKTDDAIEQRALLEKCAATTLSSKLIARQKEFFSKMVVDAVLILDDLLPLNMIGIKKVNGGSLEESRLVAGVAFKKTFSYAGFEMQPKQYQKPKIAMLNIELELKAERDNAEIRLDNVEEYQKIVDAEWTILYSKLEKLHLAGVKVVLSKLPIGDVATQYFADRDMFCAGRVQEDDLKRTQKACGGAIITTVENLNESVLGSCQHFEEQQIGGDRYNFFTGCPKAKTATLILRGGAEQFIDEVERSLHDAIMIVRRAVKNDSVVAGGGAIEMALSRTLRDFSRTIAGKEQLIIAAYAKSFEIIPRQLCENAGFDATNILNKLRQKHAENGIWFGVDISREDVTDNFLAAVWEPAVVKINAITAASEAACLILSVDETIKVPKSVAETSNAAKQMGMGG</sequence>
<dbReference type="NCBIfam" id="TIGR02345">
    <property type="entry name" value="chap_CCT_eta"/>
    <property type="match status" value="1"/>
</dbReference>
<evidence type="ECO:0000256" key="3">
    <source>
        <dbReference type="ARBA" id="ARBA00015836"/>
    </source>
</evidence>
<keyword evidence="7 11" id="KW-0067">ATP-binding</keyword>
<dbReference type="PROSITE" id="PS00750">
    <property type="entry name" value="TCP1_1"/>
    <property type="match status" value="1"/>
</dbReference>
<evidence type="ECO:0000313" key="15">
    <source>
        <dbReference type="Proteomes" id="UP000677228"/>
    </source>
</evidence>
<comment type="caution">
    <text evidence="13">The sequence shown here is derived from an EMBL/GenBank/DDBJ whole genome shotgun (WGS) entry which is preliminary data.</text>
</comment>
<evidence type="ECO:0000313" key="13">
    <source>
        <dbReference type="EMBL" id="CAF0850763.1"/>
    </source>
</evidence>
<dbReference type="InterPro" id="IPR012720">
    <property type="entry name" value="Chap_CCT_eta"/>
</dbReference>
<proteinExistence type="inferred from homology"/>
<dbReference type="InterPro" id="IPR053374">
    <property type="entry name" value="TCP-1_chaperonin"/>
</dbReference>
<dbReference type="InterPro" id="IPR017998">
    <property type="entry name" value="Chaperone_TCP-1"/>
</dbReference>
<dbReference type="Proteomes" id="UP000682733">
    <property type="component" value="Unassembled WGS sequence"/>
</dbReference>
<dbReference type="InterPro" id="IPR027409">
    <property type="entry name" value="GroEL-like_apical_dom_sf"/>
</dbReference>
<dbReference type="Pfam" id="PF00118">
    <property type="entry name" value="Cpn60_TCP1"/>
    <property type="match status" value="1"/>
</dbReference>
<dbReference type="Gene3D" id="1.10.560.10">
    <property type="entry name" value="GroEL-like equatorial domain"/>
    <property type="match status" value="1"/>
</dbReference>
<evidence type="ECO:0000256" key="11">
    <source>
        <dbReference type="RuleBase" id="RU004187"/>
    </source>
</evidence>
<dbReference type="InterPro" id="IPR002423">
    <property type="entry name" value="Cpn60/GroEL/TCP-1"/>
</dbReference>
<evidence type="ECO:0000313" key="14">
    <source>
        <dbReference type="EMBL" id="CAF3636002.1"/>
    </source>
</evidence>
<dbReference type="FunFam" id="3.30.260.10:FF:000022">
    <property type="entry name" value="T-complex protein 1 subunit eta"/>
    <property type="match status" value="1"/>
</dbReference>
<dbReference type="InterPro" id="IPR002194">
    <property type="entry name" value="Chaperonin_TCP-1_CS"/>
</dbReference>
<dbReference type="Gene3D" id="3.50.7.10">
    <property type="entry name" value="GroEL"/>
    <property type="match status" value="1"/>
</dbReference>
<keyword evidence="6" id="KW-0378">Hydrolase</keyword>
<dbReference type="Proteomes" id="UP000677228">
    <property type="component" value="Unassembled WGS sequence"/>
</dbReference>
<evidence type="ECO:0000256" key="5">
    <source>
        <dbReference type="ARBA" id="ARBA00022741"/>
    </source>
</evidence>
<dbReference type="GO" id="GO:0140662">
    <property type="term" value="F:ATP-dependent protein folding chaperone"/>
    <property type="evidence" value="ECO:0007669"/>
    <property type="project" value="InterPro"/>
</dbReference>
<dbReference type="NCBIfam" id="NF041082">
    <property type="entry name" value="thermosome_alpha"/>
    <property type="match status" value="1"/>
</dbReference>
<comment type="subcellular location">
    <subcellularLocation>
        <location evidence="1 12">Cytoplasm</location>
    </subcellularLocation>
</comment>
<dbReference type="FunFam" id="3.30.260.10:FF:000049">
    <property type="entry name" value="T-complex protein 1 subunit eta"/>
    <property type="match status" value="1"/>
</dbReference>
<name>A0A8S2DA53_9BILA</name>
<dbReference type="SUPFAM" id="SSF52029">
    <property type="entry name" value="GroEL apical domain-like"/>
    <property type="match status" value="1"/>
</dbReference>
<reference evidence="13" key="1">
    <citation type="submission" date="2021-02" db="EMBL/GenBank/DDBJ databases">
        <authorList>
            <person name="Nowell W R."/>
        </authorList>
    </citation>
    <scope>NUCLEOTIDE SEQUENCE</scope>
</reference>
<protein>
    <recommendedName>
        <fullName evidence="3 12">T-complex protein 1 subunit eta</fullName>
        <shortName evidence="12">TCP-1-eta</shortName>
    </recommendedName>
    <alternativeName>
        <fullName evidence="9 12">CCT-eta</fullName>
    </alternativeName>
</protein>
<dbReference type="InterPro" id="IPR054827">
    <property type="entry name" value="thermosome_alpha"/>
</dbReference>
<dbReference type="EMBL" id="CAJNOK010002231">
    <property type="protein sequence ID" value="CAF0850763.1"/>
    <property type="molecule type" value="Genomic_DNA"/>
</dbReference>
<evidence type="ECO:0000256" key="2">
    <source>
        <dbReference type="ARBA" id="ARBA00008020"/>
    </source>
</evidence>
<dbReference type="GO" id="GO:0005524">
    <property type="term" value="F:ATP binding"/>
    <property type="evidence" value="ECO:0007669"/>
    <property type="project" value="UniProtKB-KW"/>
</dbReference>
<dbReference type="NCBIfam" id="NF041083">
    <property type="entry name" value="thermosome_beta"/>
    <property type="match status" value="1"/>
</dbReference>
<accession>A0A8S2DA53</accession>
<comment type="subunit">
    <text evidence="12">Heterooligomeric complex that forms two stacked rings.</text>
</comment>
<evidence type="ECO:0000256" key="9">
    <source>
        <dbReference type="ARBA" id="ARBA00032221"/>
    </source>
</evidence>
<evidence type="ECO:0000256" key="1">
    <source>
        <dbReference type="ARBA" id="ARBA00004496"/>
    </source>
</evidence>
<dbReference type="InterPro" id="IPR027413">
    <property type="entry name" value="GROEL-like_equatorial_sf"/>
</dbReference>